<proteinExistence type="predicted"/>
<comment type="caution">
    <text evidence="1">The sequence shown here is derived from an EMBL/GenBank/DDBJ whole genome shotgun (WGS) entry which is preliminary data.</text>
</comment>
<dbReference type="EMBL" id="KZ308307">
    <property type="protein sequence ID" value="KAG8227005.1"/>
    <property type="molecule type" value="Genomic_DNA"/>
</dbReference>
<evidence type="ECO:0000313" key="2">
    <source>
        <dbReference type="Proteomes" id="UP000792457"/>
    </source>
</evidence>
<gene>
    <name evidence="1" type="ORF">J437_LFUL000311</name>
</gene>
<organism evidence="1 2">
    <name type="scientific">Ladona fulva</name>
    <name type="common">Scarce chaser dragonfly</name>
    <name type="synonym">Libellula fulva</name>
    <dbReference type="NCBI Taxonomy" id="123851"/>
    <lineage>
        <taxon>Eukaryota</taxon>
        <taxon>Metazoa</taxon>
        <taxon>Ecdysozoa</taxon>
        <taxon>Arthropoda</taxon>
        <taxon>Hexapoda</taxon>
        <taxon>Insecta</taxon>
        <taxon>Pterygota</taxon>
        <taxon>Palaeoptera</taxon>
        <taxon>Odonata</taxon>
        <taxon>Epiprocta</taxon>
        <taxon>Anisoptera</taxon>
        <taxon>Libelluloidea</taxon>
        <taxon>Libellulidae</taxon>
        <taxon>Ladona</taxon>
    </lineage>
</organism>
<reference evidence="1" key="1">
    <citation type="submission" date="2013-04" db="EMBL/GenBank/DDBJ databases">
        <authorList>
            <person name="Qu J."/>
            <person name="Murali S.C."/>
            <person name="Bandaranaike D."/>
            <person name="Bellair M."/>
            <person name="Blankenburg K."/>
            <person name="Chao H."/>
            <person name="Dinh H."/>
            <person name="Doddapaneni H."/>
            <person name="Downs B."/>
            <person name="Dugan-Rocha S."/>
            <person name="Elkadiri S."/>
            <person name="Gnanaolivu R.D."/>
            <person name="Hernandez B."/>
            <person name="Javaid M."/>
            <person name="Jayaseelan J.C."/>
            <person name="Lee S."/>
            <person name="Li M."/>
            <person name="Ming W."/>
            <person name="Munidasa M."/>
            <person name="Muniz J."/>
            <person name="Nguyen L."/>
            <person name="Ongeri F."/>
            <person name="Osuji N."/>
            <person name="Pu L.-L."/>
            <person name="Puazo M."/>
            <person name="Qu C."/>
            <person name="Quiroz J."/>
            <person name="Raj R."/>
            <person name="Weissenberger G."/>
            <person name="Xin Y."/>
            <person name="Zou X."/>
            <person name="Han Y."/>
            <person name="Richards S."/>
            <person name="Worley K."/>
            <person name="Muzny D."/>
            <person name="Gibbs R."/>
        </authorList>
    </citation>
    <scope>NUCLEOTIDE SEQUENCE</scope>
    <source>
        <strain evidence="1">Sampled in the wild</strain>
    </source>
</reference>
<dbReference type="AlphaFoldDB" id="A0A8K0K2A8"/>
<accession>A0A8K0K2A8</accession>
<dbReference type="Proteomes" id="UP000792457">
    <property type="component" value="Unassembled WGS sequence"/>
</dbReference>
<dbReference type="OrthoDB" id="7554908at2759"/>
<keyword evidence="2" id="KW-1185">Reference proteome</keyword>
<name>A0A8K0K2A8_LADFU</name>
<protein>
    <submittedName>
        <fullName evidence="1">Uncharacterized protein</fullName>
    </submittedName>
</protein>
<reference evidence="1" key="2">
    <citation type="submission" date="2017-10" db="EMBL/GenBank/DDBJ databases">
        <title>Ladona fulva Genome sequencing and assembly.</title>
        <authorList>
            <person name="Murali S."/>
            <person name="Richards S."/>
            <person name="Bandaranaike D."/>
            <person name="Bellair M."/>
            <person name="Blankenburg K."/>
            <person name="Chao H."/>
            <person name="Dinh H."/>
            <person name="Doddapaneni H."/>
            <person name="Dugan-Rocha S."/>
            <person name="Elkadiri S."/>
            <person name="Gnanaolivu R."/>
            <person name="Hernandez B."/>
            <person name="Skinner E."/>
            <person name="Javaid M."/>
            <person name="Lee S."/>
            <person name="Li M."/>
            <person name="Ming W."/>
            <person name="Munidasa M."/>
            <person name="Muniz J."/>
            <person name="Nguyen L."/>
            <person name="Hughes D."/>
            <person name="Osuji N."/>
            <person name="Pu L.-L."/>
            <person name="Puazo M."/>
            <person name="Qu C."/>
            <person name="Quiroz J."/>
            <person name="Raj R."/>
            <person name="Weissenberger G."/>
            <person name="Xin Y."/>
            <person name="Zou X."/>
            <person name="Han Y."/>
            <person name="Worley K."/>
            <person name="Muzny D."/>
            <person name="Gibbs R."/>
        </authorList>
    </citation>
    <scope>NUCLEOTIDE SEQUENCE</scope>
    <source>
        <strain evidence="1">Sampled in the wild</strain>
    </source>
</reference>
<sequence length="107" mass="12296">MTKEMKDPAKGDNLEGKYHALDVNKITEQAVMTSKEELESVPKLINTATYPLWEFEIRILFETKQLMSVIDGTNTLEKCGADEKKKREWITKDANTKLIILRTIVPQ</sequence>
<evidence type="ECO:0000313" key="1">
    <source>
        <dbReference type="EMBL" id="KAG8227005.1"/>
    </source>
</evidence>